<keyword evidence="2" id="KW-1003">Cell membrane</keyword>
<dbReference type="Proteomes" id="UP000660861">
    <property type="component" value="Unassembled WGS sequence"/>
</dbReference>
<gene>
    <name evidence="7" type="ORF">H8709_01315</name>
</gene>
<feature type="transmembrane region" description="Helical" evidence="6">
    <location>
        <begin position="20"/>
        <end position="40"/>
    </location>
</feature>
<comment type="caution">
    <text evidence="7">The sequence shown here is derived from an EMBL/GenBank/DDBJ whole genome shotgun (WGS) entry which is preliminary data.</text>
</comment>
<proteinExistence type="predicted"/>
<evidence type="ECO:0000256" key="3">
    <source>
        <dbReference type="ARBA" id="ARBA00022692"/>
    </source>
</evidence>
<evidence type="ECO:0000256" key="5">
    <source>
        <dbReference type="ARBA" id="ARBA00023136"/>
    </source>
</evidence>
<protein>
    <submittedName>
        <fullName evidence="7">Oligosaccharide flippase family protein</fullName>
    </submittedName>
</protein>
<feature type="transmembrane region" description="Helical" evidence="6">
    <location>
        <begin position="395"/>
        <end position="415"/>
    </location>
</feature>
<dbReference type="GO" id="GO:0005886">
    <property type="term" value="C:plasma membrane"/>
    <property type="evidence" value="ECO:0007669"/>
    <property type="project" value="UniProtKB-SubCell"/>
</dbReference>
<keyword evidence="5 6" id="KW-0472">Membrane</keyword>
<evidence type="ECO:0000256" key="1">
    <source>
        <dbReference type="ARBA" id="ARBA00004651"/>
    </source>
</evidence>
<feature type="transmembrane region" description="Helical" evidence="6">
    <location>
        <begin position="369"/>
        <end position="389"/>
    </location>
</feature>
<evidence type="ECO:0000256" key="6">
    <source>
        <dbReference type="SAM" id="Phobius"/>
    </source>
</evidence>
<reference evidence="7" key="1">
    <citation type="submission" date="2020-08" db="EMBL/GenBank/DDBJ databases">
        <title>Genome public.</title>
        <authorList>
            <person name="Liu C."/>
            <person name="Sun Q."/>
        </authorList>
    </citation>
    <scope>NUCLEOTIDE SEQUENCE</scope>
    <source>
        <strain evidence="7">NSJ-54</strain>
    </source>
</reference>
<feature type="transmembrane region" description="Helical" evidence="6">
    <location>
        <begin position="86"/>
        <end position="108"/>
    </location>
</feature>
<feature type="transmembrane region" description="Helical" evidence="6">
    <location>
        <begin position="166"/>
        <end position="191"/>
    </location>
</feature>
<keyword evidence="8" id="KW-1185">Reference proteome</keyword>
<evidence type="ECO:0000313" key="7">
    <source>
        <dbReference type="EMBL" id="MBC8569470.1"/>
    </source>
</evidence>
<accession>A0A926EAK5</accession>
<feature type="transmembrane region" description="Helical" evidence="6">
    <location>
        <begin position="341"/>
        <end position="362"/>
    </location>
</feature>
<evidence type="ECO:0000256" key="2">
    <source>
        <dbReference type="ARBA" id="ARBA00022475"/>
    </source>
</evidence>
<comment type="subcellular location">
    <subcellularLocation>
        <location evidence="1">Cell membrane</location>
        <topology evidence="1">Multi-pass membrane protein</topology>
    </subcellularLocation>
</comment>
<name>A0A926EAK5_9FIRM</name>
<keyword evidence="4 6" id="KW-1133">Transmembrane helix</keyword>
<dbReference type="RefSeq" id="WP_262396568.1">
    <property type="nucleotide sequence ID" value="NZ_JACRTC010000001.1"/>
</dbReference>
<evidence type="ECO:0000256" key="4">
    <source>
        <dbReference type="ARBA" id="ARBA00022989"/>
    </source>
</evidence>
<feature type="transmembrane region" description="Helical" evidence="6">
    <location>
        <begin position="241"/>
        <end position="260"/>
    </location>
</feature>
<dbReference type="Pfam" id="PF13440">
    <property type="entry name" value="Polysacc_synt_3"/>
    <property type="match status" value="1"/>
</dbReference>
<dbReference type="EMBL" id="JACRTC010000001">
    <property type="protein sequence ID" value="MBC8569470.1"/>
    <property type="molecule type" value="Genomic_DNA"/>
</dbReference>
<sequence>MKLRERLLGMFKNDFVKNVLILVSGSTIAQFLPVILSPLLGRLYTPSDFGVYTLFTSTVNILGQLVGLKYDFAIVVSDLDEKANGLFFLSMSLTVGISAAMILAFPFATPIDRLLGGDGHIGWIFCLPLAALMTGMYSSLNYYNVRLKQYKAITNANIIKTVVQSILQLGFALLHWGAMGLILGQMISFVAGNTRMIHNLRGKVHRKDLNRHLMGKVGREYSNYPKFTLPGSLANTMTYNVISYFLSALYSTSQLGYYSMINRVLGSPLSLVGNAVGQVFVKQAADEKNSSGNLAHTFNNISKLLMVLSVPLFAILFIFAEPIITIFLGPQWAPAAEYVRILTPMFLVRFIVSPISNSALVMGKQKMTMIWQFGLLLFALVPTGVAALWDLTVKNYLLILSISLAIAYFVFYVYCHEVVKEYQNQ</sequence>
<evidence type="ECO:0000313" key="8">
    <source>
        <dbReference type="Proteomes" id="UP000660861"/>
    </source>
</evidence>
<feature type="transmembrane region" description="Helical" evidence="6">
    <location>
        <begin position="120"/>
        <end position="145"/>
    </location>
</feature>
<organism evidence="7 8">
    <name type="scientific">Zongyangia hominis</name>
    <dbReference type="NCBI Taxonomy" id="2763677"/>
    <lineage>
        <taxon>Bacteria</taxon>
        <taxon>Bacillati</taxon>
        <taxon>Bacillota</taxon>
        <taxon>Clostridia</taxon>
        <taxon>Eubacteriales</taxon>
        <taxon>Oscillospiraceae</taxon>
        <taxon>Zongyangia</taxon>
    </lineage>
</organism>
<dbReference type="PANTHER" id="PTHR30250">
    <property type="entry name" value="PST FAMILY PREDICTED COLANIC ACID TRANSPORTER"/>
    <property type="match status" value="1"/>
</dbReference>
<feature type="transmembrane region" description="Helical" evidence="6">
    <location>
        <begin position="52"/>
        <end position="74"/>
    </location>
</feature>
<dbReference type="InterPro" id="IPR050833">
    <property type="entry name" value="Poly_Biosynth_Transport"/>
</dbReference>
<dbReference type="AlphaFoldDB" id="A0A926EAK5"/>
<keyword evidence="3 6" id="KW-0812">Transmembrane</keyword>
<feature type="transmembrane region" description="Helical" evidence="6">
    <location>
        <begin position="304"/>
        <end position="329"/>
    </location>
</feature>
<dbReference type="PANTHER" id="PTHR30250:SF28">
    <property type="entry name" value="POLYSACCHARIDE BIOSYNTHESIS PROTEIN"/>
    <property type="match status" value="1"/>
</dbReference>